<evidence type="ECO:0000313" key="10">
    <source>
        <dbReference type="EMBL" id="TQR86111.1"/>
    </source>
</evidence>
<evidence type="ECO:0000259" key="9">
    <source>
        <dbReference type="Pfam" id="PF01636"/>
    </source>
</evidence>
<gene>
    <name evidence="10" type="ORF">D8S82_13775</name>
</gene>
<dbReference type="GO" id="GO:0047992">
    <property type="term" value="F:hydroxylysine kinase activity"/>
    <property type="evidence" value="ECO:0007669"/>
    <property type="project" value="UniProtKB-EC"/>
</dbReference>
<dbReference type="AlphaFoldDB" id="A0A544W1I7"/>
<protein>
    <recommendedName>
        <fullName evidence="8">Hydroxylysine kinase</fullName>
        <ecNumber evidence="7">2.7.1.81</ecNumber>
    </recommendedName>
</protein>
<proteinExistence type="predicted"/>
<comment type="function">
    <text evidence="6">Catalyzes the GTP-dependent phosphorylation of 5-hydroxy-L-lysine.</text>
</comment>
<sequence>MSAGPRVAGFDFLEQPELPAPQVTDAQATQLLSTHYGLTARVGSLGSNQDKNFLVYDGDDRVLGVLKIANPAFTATELAAQDAGAAAIAAAEPTLRVAVPLPNLAGESSTTVTDLIDGTAHVRLLRFLSGGTLFDKGHLAPTVVAGMGELAGRLSRALRDFRHPGLDRALQWDLRYAHDVVTTLVGHVTDPAARDRLTTAAAAAWSRIAPLAEALPRQAVHLDLTDANVVTASTGLPDGIIDFGDLSDTWAVSEIAITLSSVLRHPGADPTSILPGLKAFHAIRPLSGAEVDAIWPLLVLRTAVLVVSCAHQVILDPDNEYLTDQADDEVRMFERATSVPLDVMTAAIRAELGLAEGW</sequence>
<name>A0A544W1I7_9MYCO</name>
<evidence type="ECO:0000256" key="1">
    <source>
        <dbReference type="ARBA" id="ARBA00004496"/>
    </source>
</evidence>
<keyword evidence="4" id="KW-0418">Kinase</keyword>
<feature type="domain" description="Aminoglycoside phosphotransferase" evidence="9">
    <location>
        <begin position="51"/>
        <end position="266"/>
    </location>
</feature>
<dbReference type="Proteomes" id="UP000315759">
    <property type="component" value="Unassembled WGS sequence"/>
</dbReference>
<dbReference type="PANTHER" id="PTHR21064">
    <property type="entry name" value="AMINOGLYCOSIDE PHOSPHOTRANSFERASE DOMAIN-CONTAINING PROTEIN-RELATED"/>
    <property type="match status" value="1"/>
</dbReference>
<evidence type="ECO:0000256" key="6">
    <source>
        <dbReference type="ARBA" id="ARBA00037368"/>
    </source>
</evidence>
<evidence type="ECO:0000256" key="3">
    <source>
        <dbReference type="ARBA" id="ARBA00022679"/>
    </source>
</evidence>
<dbReference type="Pfam" id="PF01636">
    <property type="entry name" value="APH"/>
    <property type="match status" value="1"/>
</dbReference>
<evidence type="ECO:0000256" key="5">
    <source>
        <dbReference type="ARBA" id="ARBA00036820"/>
    </source>
</evidence>
<reference evidence="10 11" key="1">
    <citation type="submission" date="2018-10" db="EMBL/GenBank/DDBJ databases">
        <title>Draft genome of Mycobacterium hodleri strain B.</title>
        <authorList>
            <person name="Amande T.J."/>
            <person name="Mcgenity T.J."/>
        </authorList>
    </citation>
    <scope>NUCLEOTIDE SEQUENCE [LARGE SCALE GENOMIC DNA]</scope>
    <source>
        <strain evidence="10 11">B</strain>
    </source>
</reference>
<evidence type="ECO:0000256" key="8">
    <source>
        <dbReference type="ARBA" id="ARBA00040505"/>
    </source>
</evidence>
<evidence type="ECO:0000313" key="11">
    <source>
        <dbReference type="Proteomes" id="UP000315759"/>
    </source>
</evidence>
<dbReference type="InterPro" id="IPR002575">
    <property type="entry name" value="Aminoglycoside_PTrfase"/>
</dbReference>
<keyword evidence="3 10" id="KW-0808">Transferase</keyword>
<dbReference type="EMBL" id="VIFX01000015">
    <property type="protein sequence ID" value="TQR86111.1"/>
    <property type="molecule type" value="Genomic_DNA"/>
</dbReference>
<dbReference type="InterPro" id="IPR050249">
    <property type="entry name" value="Pseudomonas-type_ThrB"/>
</dbReference>
<evidence type="ECO:0000256" key="2">
    <source>
        <dbReference type="ARBA" id="ARBA00022490"/>
    </source>
</evidence>
<comment type="subcellular location">
    <subcellularLocation>
        <location evidence="1">Cytoplasm</location>
    </subcellularLocation>
</comment>
<dbReference type="SUPFAM" id="SSF56112">
    <property type="entry name" value="Protein kinase-like (PK-like)"/>
    <property type="match status" value="1"/>
</dbReference>
<dbReference type="PANTHER" id="PTHR21064:SF1">
    <property type="entry name" value="HYDROXYLYSINE KINASE"/>
    <property type="match status" value="1"/>
</dbReference>
<dbReference type="GO" id="GO:0005737">
    <property type="term" value="C:cytoplasm"/>
    <property type="evidence" value="ECO:0007669"/>
    <property type="project" value="UniProtKB-SubCell"/>
</dbReference>
<comment type="caution">
    <text evidence="10">The sequence shown here is derived from an EMBL/GenBank/DDBJ whole genome shotgun (WGS) entry which is preliminary data.</text>
</comment>
<dbReference type="InterPro" id="IPR011009">
    <property type="entry name" value="Kinase-like_dom_sf"/>
</dbReference>
<organism evidence="10 11">
    <name type="scientific">Mycolicibacterium hodleri</name>
    <dbReference type="NCBI Taxonomy" id="49897"/>
    <lineage>
        <taxon>Bacteria</taxon>
        <taxon>Bacillati</taxon>
        <taxon>Actinomycetota</taxon>
        <taxon>Actinomycetes</taxon>
        <taxon>Mycobacteriales</taxon>
        <taxon>Mycobacteriaceae</taxon>
        <taxon>Mycolicibacterium</taxon>
    </lineage>
</organism>
<dbReference type="Gene3D" id="3.90.1200.10">
    <property type="match status" value="1"/>
</dbReference>
<evidence type="ECO:0000256" key="4">
    <source>
        <dbReference type="ARBA" id="ARBA00022777"/>
    </source>
</evidence>
<keyword evidence="11" id="KW-1185">Reference proteome</keyword>
<keyword evidence="2" id="KW-0963">Cytoplasm</keyword>
<comment type="catalytic activity">
    <reaction evidence="5">
        <text>(5R)-5-hydroxy-L-lysine + GTP = (5R)-5-phosphooxy-L-lysine + GDP + H(+)</text>
        <dbReference type="Rhea" id="RHEA:19049"/>
        <dbReference type="ChEBI" id="CHEBI:15378"/>
        <dbReference type="ChEBI" id="CHEBI:37565"/>
        <dbReference type="ChEBI" id="CHEBI:57882"/>
        <dbReference type="ChEBI" id="CHEBI:58189"/>
        <dbReference type="ChEBI" id="CHEBI:58357"/>
        <dbReference type="EC" id="2.7.1.81"/>
    </reaction>
</comment>
<dbReference type="EC" id="2.7.1.81" evidence="7"/>
<evidence type="ECO:0000256" key="7">
    <source>
        <dbReference type="ARBA" id="ARBA00038873"/>
    </source>
</evidence>
<accession>A0A544W1I7</accession>